<dbReference type="PROSITE" id="PS50112">
    <property type="entry name" value="PAS"/>
    <property type="match status" value="1"/>
</dbReference>
<dbReference type="InterPro" id="IPR013767">
    <property type="entry name" value="PAS_fold"/>
</dbReference>
<gene>
    <name evidence="2" type="ORF">S01H4_14554</name>
</gene>
<evidence type="ECO:0000313" key="2">
    <source>
        <dbReference type="EMBL" id="GAG62549.1"/>
    </source>
</evidence>
<dbReference type="EMBL" id="BART01006384">
    <property type="protein sequence ID" value="GAG62549.1"/>
    <property type="molecule type" value="Genomic_DNA"/>
</dbReference>
<dbReference type="InterPro" id="IPR000014">
    <property type="entry name" value="PAS"/>
</dbReference>
<dbReference type="GO" id="GO:0006355">
    <property type="term" value="P:regulation of DNA-templated transcription"/>
    <property type="evidence" value="ECO:0007669"/>
    <property type="project" value="InterPro"/>
</dbReference>
<organism evidence="2">
    <name type="scientific">marine sediment metagenome</name>
    <dbReference type="NCBI Taxonomy" id="412755"/>
    <lineage>
        <taxon>unclassified sequences</taxon>
        <taxon>metagenomes</taxon>
        <taxon>ecological metagenomes</taxon>
    </lineage>
</organism>
<evidence type="ECO:0000259" key="1">
    <source>
        <dbReference type="PROSITE" id="PS50112"/>
    </source>
</evidence>
<dbReference type="SUPFAM" id="SSF55785">
    <property type="entry name" value="PYP-like sensor domain (PAS domain)"/>
    <property type="match status" value="1"/>
</dbReference>
<comment type="caution">
    <text evidence="2">The sequence shown here is derived from an EMBL/GenBank/DDBJ whole genome shotgun (WGS) entry which is preliminary data.</text>
</comment>
<sequence length="53" mass="6351">MDLEGNFTYMNKSFTQMIGYSLDEMMGKNYAQLMDDENKRKVLKKYKFLLSKL</sequence>
<proteinExistence type="predicted"/>
<dbReference type="InterPro" id="IPR035965">
    <property type="entry name" value="PAS-like_dom_sf"/>
</dbReference>
<dbReference type="Gene3D" id="3.30.450.20">
    <property type="entry name" value="PAS domain"/>
    <property type="match status" value="1"/>
</dbReference>
<accession>X0Z0N1</accession>
<name>X0Z0N1_9ZZZZ</name>
<feature type="domain" description="PAS" evidence="1">
    <location>
        <begin position="1"/>
        <end position="53"/>
    </location>
</feature>
<dbReference type="CDD" id="cd00130">
    <property type="entry name" value="PAS"/>
    <property type="match status" value="1"/>
</dbReference>
<dbReference type="Pfam" id="PF00989">
    <property type="entry name" value="PAS"/>
    <property type="match status" value="1"/>
</dbReference>
<dbReference type="AlphaFoldDB" id="X0Z0N1"/>
<dbReference type="NCBIfam" id="TIGR00229">
    <property type="entry name" value="sensory_box"/>
    <property type="match status" value="1"/>
</dbReference>
<reference evidence="2" key="1">
    <citation type="journal article" date="2014" name="Front. Microbiol.">
        <title>High frequency of phylogenetically diverse reductive dehalogenase-homologous genes in deep subseafloor sedimentary metagenomes.</title>
        <authorList>
            <person name="Kawai M."/>
            <person name="Futagami T."/>
            <person name="Toyoda A."/>
            <person name="Takaki Y."/>
            <person name="Nishi S."/>
            <person name="Hori S."/>
            <person name="Arai W."/>
            <person name="Tsubouchi T."/>
            <person name="Morono Y."/>
            <person name="Uchiyama I."/>
            <person name="Ito T."/>
            <person name="Fujiyama A."/>
            <person name="Inagaki F."/>
            <person name="Takami H."/>
        </authorList>
    </citation>
    <scope>NUCLEOTIDE SEQUENCE</scope>
    <source>
        <strain evidence="2">Expedition CK06-06</strain>
    </source>
</reference>
<protein>
    <recommendedName>
        <fullName evidence="1">PAS domain-containing protein</fullName>
    </recommendedName>
</protein>